<dbReference type="Proteomes" id="UP000682802">
    <property type="component" value="Chromosome 2"/>
</dbReference>
<dbReference type="Pfam" id="PF11954">
    <property type="entry name" value="DUF3471"/>
    <property type="match status" value="1"/>
</dbReference>
<sequence>MIKKTLLISIVFQFITFFVIAQKSYNKELKKLDKYYTKIINDWEIPSMTVGIVKDGKLIFSKGYGTKEIGKQDTPDEHTLYAIASNSKAFTSAIIAMLVQEGKLNWGDKVVDHLPYFAINDPYLSQLVTIEDMLSHRVGLGTFSGDIMWYQSNFTSKELIKRIQYIPLAFELRDGFGYSNLMYITAGQLIKEVTGKSWGENVQQRILDPLGMDRTIYSLTKLEEMGNFATPHKLIKNKKNVPMEWTNWEEIAATGGLISSVKDLSKWMIFNIDNGVIQSDTLLTAASRNQLWKLHNNYTSDLTQASVNTHFSGYALGWGVKDYYGNMMVSHTGGYDGMITAITLIPDQKLGVVVLTNGLKSPIGAATNYTIDTFLKLKELDYSKIYLEKSNERYDNDTRIEDIIAHHKKGTKPSKKLNEYEGIYYSELNGNITVRINDGKLKIEFEHQRNLNATLSLWHYDTFELLWNFESPWYTLGTVSFEMDNNRNITALKFDVPNNDFHFSEIKAKKIIN</sequence>
<dbReference type="InterPro" id="IPR021860">
    <property type="entry name" value="Peptidase_S12_Pab87-rel_C"/>
</dbReference>
<evidence type="ECO:0000259" key="1">
    <source>
        <dbReference type="Pfam" id="PF00144"/>
    </source>
</evidence>
<dbReference type="InterPro" id="IPR012338">
    <property type="entry name" value="Beta-lactam/transpept-like"/>
</dbReference>
<evidence type="ECO:0000313" key="4">
    <source>
        <dbReference type="Proteomes" id="UP000682802"/>
    </source>
</evidence>
<accession>A0ABX8H2G9</accession>
<keyword evidence="4" id="KW-1185">Reference proteome</keyword>
<dbReference type="InterPro" id="IPR050491">
    <property type="entry name" value="AmpC-like"/>
</dbReference>
<feature type="domain" description="Beta-lactamase-related" evidence="1">
    <location>
        <begin position="41"/>
        <end position="369"/>
    </location>
</feature>
<dbReference type="Gene3D" id="3.40.710.10">
    <property type="entry name" value="DD-peptidase/beta-lactamase superfamily"/>
    <property type="match status" value="1"/>
</dbReference>
<evidence type="ECO:0000313" key="3">
    <source>
        <dbReference type="EMBL" id="QWG09606.1"/>
    </source>
</evidence>
<organism evidence="3 4">
    <name type="scientific">Flammeovirga kamogawensis</name>
    <dbReference type="NCBI Taxonomy" id="373891"/>
    <lineage>
        <taxon>Bacteria</taxon>
        <taxon>Pseudomonadati</taxon>
        <taxon>Bacteroidota</taxon>
        <taxon>Cytophagia</taxon>
        <taxon>Cytophagales</taxon>
        <taxon>Flammeovirgaceae</taxon>
        <taxon>Flammeovirga</taxon>
    </lineage>
</organism>
<proteinExistence type="predicted"/>
<keyword evidence="3" id="KW-0378">Hydrolase</keyword>
<dbReference type="Gene3D" id="2.40.128.600">
    <property type="match status" value="1"/>
</dbReference>
<dbReference type="RefSeq" id="WP_205125523.1">
    <property type="nucleotide sequence ID" value="NZ_CP076129.1"/>
</dbReference>
<dbReference type="InterPro" id="IPR001466">
    <property type="entry name" value="Beta-lactam-related"/>
</dbReference>
<protein>
    <submittedName>
        <fullName evidence="3">Serine hydrolase</fullName>
    </submittedName>
</protein>
<gene>
    <name evidence="3" type="ORF">KM029_23670</name>
</gene>
<dbReference type="GO" id="GO:0016787">
    <property type="term" value="F:hydrolase activity"/>
    <property type="evidence" value="ECO:0007669"/>
    <property type="project" value="UniProtKB-KW"/>
</dbReference>
<dbReference type="SUPFAM" id="SSF56601">
    <property type="entry name" value="beta-lactamase/transpeptidase-like"/>
    <property type="match status" value="1"/>
</dbReference>
<evidence type="ECO:0000259" key="2">
    <source>
        <dbReference type="Pfam" id="PF11954"/>
    </source>
</evidence>
<dbReference type="EMBL" id="CP076129">
    <property type="protein sequence ID" value="QWG09606.1"/>
    <property type="molecule type" value="Genomic_DNA"/>
</dbReference>
<dbReference type="PANTHER" id="PTHR46825">
    <property type="entry name" value="D-ALANYL-D-ALANINE-CARBOXYPEPTIDASE/ENDOPEPTIDASE AMPH"/>
    <property type="match status" value="1"/>
</dbReference>
<name>A0ABX8H2G9_9BACT</name>
<dbReference type="Pfam" id="PF00144">
    <property type="entry name" value="Beta-lactamase"/>
    <property type="match status" value="1"/>
</dbReference>
<reference evidence="3 4" key="1">
    <citation type="submission" date="2021-05" db="EMBL/GenBank/DDBJ databases">
        <title>Comparative genomic studies on the polysaccharide-degrading batcterial strains of the Flammeovirga genus.</title>
        <authorList>
            <person name="Zewei F."/>
            <person name="Zheng Z."/>
            <person name="Yu L."/>
            <person name="Ruyue G."/>
            <person name="Yanhong M."/>
            <person name="Yuanyuan C."/>
            <person name="Jingyan G."/>
            <person name="Wenjun H."/>
        </authorList>
    </citation>
    <scope>NUCLEOTIDE SEQUENCE [LARGE SCALE GENOMIC DNA]</scope>
    <source>
        <strain evidence="3 4">YS10</strain>
    </source>
</reference>
<dbReference type="PANTHER" id="PTHR46825:SF15">
    <property type="entry name" value="BETA-LACTAMASE-RELATED DOMAIN-CONTAINING PROTEIN"/>
    <property type="match status" value="1"/>
</dbReference>
<feature type="domain" description="Peptidase S12 Pab87-related C-terminal" evidence="2">
    <location>
        <begin position="407"/>
        <end position="508"/>
    </location>
</feature>